<accession>A0AA37T2C9</accession>
<dbReference type="EMBL" id="BSOT01000010">
    <property type="protein sequence ID" value="GLR72489.1"/>
    <property type="molecule type" value="Genomic_DNA"/>
</dbReference>
<name>A0AA37T2C9_9ALTE</name>
<proteinExistence type="predicted"/>
<protein>
    <submittedName>
        <fullName evidence="1">Uncharacterized protein</fullName>
    </submittedName>
</protein>
<comment type="caution">
    <text evidence="1">The sequence shown here is derived from an EMBL/GenBank/DDBJ whole genome shotgun (WGS) entry which is preliminary data.</text>
</comment>
<dbReference type="RefSeq" id="WP_284218905.1">
    <property type="nucleotide sequence ID" value="NZ_BSOT01000010.1"/>
</dbReference>
<dbReference type="AlphaFoldDB" id="A0AA37T2C9"/>
<sequence length="405" mass="46442">MKYLPKYMQLLKVLFLATMFFNAVVYASQSKLRTNAFLGVGIANVDHNNFLGDERRTATIIDASINATYSWSGNLSLNGQISYREFGDSLSDEKPRIDYLNITYVTNQLLFGEQTFSLGRVKNKMGIYNDFRDIPTAKPSILLPQSVYLDVYRNLFLSVDGLSINSAFDSDFGSIQLQLALGEINFDDSMNETSLGKLVDGRWREDAAFLTDLRWLYKGYLVSFSYSQFAPTFEAAPNDIIRISPDTMAIRVIDGEVELTNYIYSFQKNWNNFELVVEYAYRNFEVKDLLAFPVGARRPMEGYYIQGRYHLNEKLTLLTRWERYFRSADDKKGERLKALGLEGWADHSITKSIGLKYQLNKRWSVFAEVHRITGSGYFPPFALPSSFAVENRDSILGAAELVYRF</sequence>
<evidence type="ECO:0000313" key="1">
    <source>
        <dbReference type="EMBL" id="GLR72489.1"/>
    </source>
</evidence>
<reference evidence="1" key="2">
    <citation type="submission" date="2023-01" db="EMBL/GenBank/DDBJ databases">
        <title>Draft genome sequence of Agaribacter marinus strain NBRC 110023.</title>
        <authorList>
            <person name="Sun Q."/>
            <person name="Mori K."/>
        </authorList>
    </citation>
    <scope>NUCLEOTIDE SEQUENCE</scope>
    <source>
        <strain evidence="1">NBRC 110023</strain>
    </source>
</reference>
<dbReference type="Proteomes" id="UP001156601">
    <property type="component" value="Unassembled WGS sequence"/>
</dbReference>
<evidence type="ECO:0000313" key="2">
    <source>
        <dbReference type="Proteomes" id="UP001156601"/>
    </source>
</evidence>
<reference evidence="1" key="1">
    <citation type="journal article" date="2014" name="Int. J. Syst. Evol. Microbiol.">
        <title>Complete genome sequence of Corynebacterium casei LMG S-19264T (=DSM 44701T), isolated from a smear-ripened cheese.</title>
        <authorList>
            <consortium name="US DOE Joint Genome Institute (JGI-PGF)"/>
            <person name="Walter F."/>
            <person name="Albersmeier A."/>
            <person name="Kalinowski J."/>
            <person name="Ruckert C."/>
        </authorList>
    </citation>
    <scope>NUCLEOTIDE SEQUENCE</scope>
    <source>
        <strain evidence="1">NBRC 110023</strain>
    </source>
</reference>
<dbReference type="SUPFAM" id="SSF56935">
    <property type="entry name" value="Porins"/>
    <property type="match status" value="1"/>
</dbReference>
<keyword evidence="2" id="KW-1185">Reference proteome</keyword>
<organism evidence="1 2">
    <name type="scientific">Agaribacter marinus</name>
    <dbReference type="NCBI Taxonomy" id="1431249"/>
    <lineage>
        <taxon>Bacteria</taxon>
        <taxon>Pseudomonadati</taxon>
        <taxon>Pseudomonadota</taxon>
        <taxon>Gammaproteobacteria</taxon>
        <taxon>Alteromonadales</taxon>
        <taxon>Alteromonadaceae</taxon>
        <taxon>Agaribacter</taxon>
    </lineage>
</organism>
<gene>
    <name evidence="1" type="ORF">GCM10007852_33970</name>
</gene>